<dbReference type="EMBL" id="FQWF01000001">
    <property type="protein sequence ID" value="SHF93020.1"/>
    <property type="molecule type" value="Genomic_DNA"/>
</dbReference>
<dbReference type="SUPFAM" id="SSF81296">
    <property type="entry name" value="E set domains"/>
    <property type="match status" value="1"/>
</dbReference>
<dbReference type="AlphaFoldDB" id="A0A1M5FNB5"/>
<keyword evidence="2" id="KW-0119">Carbohydrate metabolism</keyword>
<dbReference type="RefSeq" id="WP_084118256.1">
    <property type="nucleotide sequence ID" value="NZ_FQWF01000001.1"/>
</dbReference>
<protein>
    <submittedName>
        <fullName evidence="5">Por secretion system C-terminal sorting domain-containing protein</fullName>
    </submittedName>
</protein>
<dbReference type="Gene3D" id="3.20.20.80">
    <property type="entry name" value="Glycosidases"/>
    <property type="match status" value="1"/>
</dbReference>
<organism evidence="5 6">
    <name type="scientific">Flavobacterium micromati</name>
    <dbReference type="NCBI Taxonomy" id="229205"/>
    <lineage>
        <taxon>Bacteria</taxon>
        <taxon>Pseudomonadati</taxon>
        <taxon>Bacteroidota</taxon>
        <taxon>Flavobacteriia</taxon>
        <taxon>Flavobacteriales</taxon>
        <taxon>Flavobacteriaceae</taxon>
        <taxon>Flavobacterium</taxon>
    </lineage>
</organism>
<dbReference type="PANTHER" id="PTHR43651">
    <property type="entry name" value="1,4-ALPHA-GLUCAN-BRANCHING ENZYME"/>
    <property type="match status" value="1"/>
</dbReference>
<dbReference type="InterPro" id="IPR014756">
    <property type="entry name" value="Ig_E-set"/>
</dbReference>
<dbReference type="CDD" id="cd11350">
    <property type="entry name" value="AmyAc_4"/>
    <property type="match status" value="1"/>
</dbReference>
<dbReference type="InterPro" id="IPR006047">
    <property type="entry name" value="GH13_cat_dom"/>
</dbReference>
<evidence type="ECO:0000313" key="6">
    <source>
        <dbReference type="Proteomes" id="UP000184020"/>
    </source>
</evidence>
<evidence type="ECO:0000256" key="1">
    <source>
        <dbReference type="ARBA" id="ARBA00022729"/>
    </source>
</evidence>
<feature type="domain" description="Glycosyl hydrolase family 13 catalytic" evidence="4">
    <location>
        <begin position="393"/>
        <end position="742"/>
    </location>
</feature>
<dbReference type="SMART" id="SM00642">
    <property type="entry name" value="Aamy"/>
    <property type="match status" value="1"/>
</dbReference>
<dbReference type="Pfam" id="PF00128">
    <property type="entry name" value="Alpha-amylase"/>
    <property type="match status" value="1"/>
</dbReference>
<feature type="signal peptide" evidence="3">
    <location>
        <begin position="1"/>
        <end position="18"/>
    </location>
</feature>
<gene>
    <name evidence="5" type="ORF">SAMN05444372_101215</name>
</gene>
<dbReference type="Proteomes" id="UP000184020">
    <property type="component" value="Unassembled WGS sequence"/>
</dbReference>
<dbReference type="STRING" id="229205.SAMN05444372_101215"/>
<dbReference type="InterPro" id="IPR017853">
    <property type="entry name" value="GH"/>
</dbReference>
<sequence>MKKIILLLLFFFSVLGFAQQQTVTSTISPNPFEETTVITITVNGNAVNESLWGITNNSLYLWAWSFDISDLNSVDCPTNGLWISSNEANKFVYNEATDTYTKTFTPTTFYNRTAIGRIGFLIKAKDGTGDKKSQDKFAEVGAFQVNLTTPIENSATILTAGASFTISATNTGGIANYILKSNGTTINVSNSTANYSFTQSNITVNQNYQLEVTQGATTVIKKFSAIVNPGAASAVLPTNLVDGINYNNTDATKATLVLDAPLKDFVYVAGSFNAYQPDANFAMKKDPSSGKFWLELTGLTSGVNYTYQYWVVDATPLLNSPSLVKTADPYSTLVLSPFDDPGISIITYPNLPVYPVGQQREVTVLQTGQATYPWSIATTNFVKPQKEKLVVYELLVRDFDAARNYQSIIDRIDYFKNLKINAIQLMPIMEFEGNESWGYNTSFHMALDKFYGTSSKLKELIDVCHQNGIAVILDIALNHAFGRNPMVRMWMNDPDGDGWGSPSTENPYFNTVAKHSYNVGEDFNHQLAGTQNYVKRVIQQWVQEYKIDGFRWDLTKGFTQNCTASDESCTNGYQQDRVDVLRKYADYSWSLDPNHYVIFEHLGSNNEEQQWANYRIAETPSKGIMMWGKMTDPYNQLSMGYAANISGMTSSNRGFVLNRLVGYAESHDEERLMYRNLQSGNSTNTAHNVKTLNTALSRMSAIGAVSLLVPGPKMIWHFGDLGYDDSIFTCNNGTVNGPSDAAAGDCKLDTKPQLQWTDNWLAVANRFKIYSDWAKMIRLKTEEPIFSGVATMTNSSSLQQTIKITDNTLPVASLKDVVIIANFDVTAKNVATGFPYAGEWFNLMDNTSYNVVNVNDAISVAAGQFRIYGNKQAFAANTPFALPADNFKVESRAETCINTNNGQIVIEAVQTYNYVAKINGTDYNFVNNALNVSNLAPGAYTVCITITGKIYEQCFTLNIARGTSLTGRLSVKSKVAVVEIEEGTAPFQVFVNGNSQFETTAMNFTVPVELGDFVEVKSAKVCEGSYTKSILEDISGIAGYPNPTRGLIEIATPTVKTAVSVEVYNLNGQLISNGMYAVLDGKVSLNIENEVSGVYIAKVYLDIPVSLTIIKK</sequence>
<evidence type="ECO:0000313" key="5">
    <source>
        <dbReference type="EMBL" id="SHF93020.1"/>
    </source>
</evidence>
<dbReference type="Gene3D" id="2.60.40.10">
    <property type="entry name" value="Immunoglobulins"/>
    <property type="match status" value="1"/>
</dbReference>
<evidence type="ECO:0000259" key="4">
    <source>
        <dbReference type="SMART" id="SM00642"/>
    </source>
</evidence>
<evidence type="ECO:0000256" key="2">
    <source>
        <dbReference type="ARBA" id="ARBA00023277"/>
    </source>
</evidence>
<dbReference type="SUPFAM" id="SSF51445">
    <property type="entry name" value="(Trans)glycosidases"/>
    <property type="match status" value="1"/>
</dbReference>
<accession>A0A1M5FNB5</accession>
<dbReference type="Pfam" id="PF18962">
    <property type="entry name" value="Por_Secre_tail"/>
    <property type="match status" value="1"/>
</dbReference>
<keyword evidence="6" id="KW-1185">Reference proteome</keyword>
<proteinExistence type="predicted"/>
<reference evidence="6" key="1">
    <citation type="submission" date="2016-11" db="EMBL/GenBank/DDBJ databases">
        <authorList>
            <person name="Varghese N."/>
            <person name="Submissions S."/>
        </authorList>
    </citation>
    <scope>NUCLEOTIDE SEQUENCE [LARGE SCALE GENOMIC DNA]</scope>
    <source>
        <strain evidence="6">DSM 17659</strain>
    </source>
</reference>
<dbReference type="GO" id="GO:0005975">
    <property type="term" value="P:carbohydrate metabolic process"/>
    <property type="evidence" value="ECO:0007669"/>
    <property type="project" value="InterPro"/>
</dbReference>
<feature type="chain" id="PRO_5013155263" evidence="3">
    <location>
        <begin position="19"/>
        <end position="1112"/>
    </location>
</feature>
<name>A0A1M5FNB5_9FLAO</name>
<dbReference type="InterPro" id="IPR026444">
    <property type="entry name" value="Secre_tail"/>
</dbReference>
<dbReference type="OrthoDB" id="9761875at2"/>
<dbReference type="NCBIfam" id="TIGR04183">
    <property type="entry name" value="Por_Secre_tail"/>
    <property type="match status" value="1"/>
</dbReference>
<dbReference type="InterPro" id="IPR013783">
    <property type="entry name" value="Ig-like_fold"/>
</dbReference>
<evidence type="ECO:0000256" key="3">
    <source>
        <dbReference type="SAM" id="SignalP"/>
    </source>
</evidence>
<keyword evidence="1 3" id="KW-0732">Signal</keyword>